<feature type="disulfide bond" evidence="12">
    <location>
        <begin position="1545"/>
        <end position="1554"/>
    </location>
</feature>
<evidence type="ECO:0000256" key="5">
    <source>
        <dbReference type="ARBA" id="ARBA00022737"/>
    </source>
</evidence>
<dbReference type="InterPro" id="IPR002049">
    <property type="entry name" value="LE_dom"/>
</dbReference>
<dbReference type="GO" id="GO:0005604">
    <property type="term" value="C:basement membrane"/>
    <property type="evidence" value="ECO:0007669"/>
    <property type="project" value="UniProtKB-SubCell"/>
</dbReference>
<feature type="domain" description="Laminin EGF-like" evidence="14">
    <location>
        <begin position="833"/>
        <end position="879"/>
    </location>
</feature>
<feature type="domain" description="Laminin G" evidence="13">
    <location>
        <begin position="2133"/>
        <end position="2338"/>
    </location>
</feature>
<feature type="disulfide bond" evidence="12">
    <location>
        <begin position="901"/>
        <end position="910"/>
    </location>
</feature>
<keyword evidence="8" id="KW-0325">Glycoprotein</keyword>
<protein>
    <recommendedName>
        <fullName evidence="19">Laminin subunit alpha-2</fullName>
    </recommendedName>
</protein>
<dbReference type="FunFam" id="2.10.25.10:FF:000189">
    <property type="entry name" value="Laminin subunit alpha 2"/>
    <property type="match status" value="1"/>
</dbReference>
<feature type="domain" description="Laminin EGF-like" evidence="14">
    <location>
        <begin position="366"/>
        <end position="413"/>
    </location>
</feature>
<dbReference type="SUPFAM" id="SSF49899">
    <property type="entry name" value="Concanavalin A-like lectins/glucanases"/>
    <property type="match status" value="5"/>
</dbReference>
<evidence type="ECO:0000256" key="4">
    <source>
        <dbReference type="ARBA" id="ARBA00022729"/>
    </source>
</evidence>
<evidence type="ECO:0000256" key="9">
    <source>
        <dbReference type="ARBA" id="ARBA00023292"/>
    </source>
</evidence>
<evidence type="ECO:0000259" key="14">
    <source>
        <dbReference type="PROSITE" id="PS50027"/>
    </source>
</evidence>
<keyword evidence="6" id="KW-0084">Basement membrane</keyword>
<feature type="disulfide bond" evidence="12">
    <location>
        <begin position="977"/>
        <end position="989"/>
    </location>
</feature>
<keyword evidence="3" id="KW-0272">Extracellular matrix</keyword>
<dbReference type="Gene3D" id="2.10.25.10">
    <property type="entry name" value="Laminin"/>
    <property type="match status" value="15"/>
</dbReference>
<dbReference type="FunFam" id="2.10.25.10:FF:000090">
    <property type="entry name" value="laminin subunit alpha"/>
    <property type="match status" value="1"/>
</dbReference>
<accession>A0A553N933</accession>
<dbReference type="PRINTS" id="PR00011">
    <property type="entry name" value="EGFLAMININ"/>
</dbReference>
<dbReference type="STRING" id="6832.A0A553N933"/>
<organism evidence="17 18">
    <name type="scientific">Tigriopus californicus</name>
    <name type="common">Marine copepod</name>
    <dbReference type="NCBI Taxonomy" id="6832"/>
    <lineage>
        <taxon>Eukaryota</taxon>
        <taxon>Metazoa</taxon>
        <taxon>Ecdysozoa</taxon>
        <taxon>Arthropoda</taxon>
        <taxon>Crustacea</taxon>
        <taxon>Multicrustacea</taxon>
        <taxon>Hexanauplia</taxon>
        <taxon>Copepoda</taxon>
        <taxon>Harpacticoida</taxon>
        <taxon>Harpacticidae</taxon>
        <taxon>Tigriopus</taxon>
    </lineage>
</organism>
<dbReference type="PROSITE" id="PS50027">
    <property type="entry name" value="EGF_LAM_2"/>
    <property type="match status" value="11"/>
</dbReference>
<dbReference type="SMART" id="SM00282">
    <property type="entry name" value="LamG"/>
    <property type="match status" value="5"/>
</dbReference>
<dbReference type="FunFam" id="2.10.25.10:FF:000074">
    <property type="entry name" value="Laminin subunit alpha"/>
    <property type="match status" value="1"/>
</dbReference>
<dbReference type="PROSITE" id="PS50025">
    <property type="entry name" value="LAM_G_DOMAIN"/>
    <property type="match status" value="5"/>
</dbReference>
<keyword evidence="7 12" id="KW-1015">Disulfide bond</keyword>
<dbReference type="SMART" id="SM00281">
    <property type="entry name" value="LamB"/>
    <property type="match status" value="2"/>
</dbReference>
<comment type="caution">
    <text evidence="17">The sequence shown here is derived from an EMBL/GenBank/DDBJ whole genome shotgun (WGS) entry which is preliminary data.</text>
</comment>
<dbReference type="PANTHER" id="PTHR10574">
    <property type="entry name" value="NETRIN/LAMININ-RELATED"/>
    <property type="match status" value="1"/>
</dbReference>
<dbReference type="InterPro" id="IPR000034">
    <property type="entry name" value="Laminin_IV"/>
</dbReference>
<feature type="domain" description="Laminin EGF-like" evidence="14">
    <location>
        <begin position="977"/>
        <end position="1024"/>
    </location>
</feature>
<dbReference type="Pfam" id="PF02210">
    <property type="entry name" value="Laminin_G_2"/>
    <property type="match status" value="3"/>
</dbReference>
<comment type="caution">
    <text evidence="12">Lacks conserved residue(s) required for the propagation of feature annotation.</text>
</comment>
<dbReference type="FunFam" id="2.10.25.10:FF:000209">
    <property type="entry name" value="Laminin subunit alpha 5"/>
    <property type="match status" value="1"/>
</dbReference>
<feature type="disulfide bond" evidence="12">
    <location>
        <begin position="998"/>
        <end position="1007"/>
    </location>
</feature>
<proteinExistence type="predicted"/>
<evidence type="ECO:0000256" key="7">
    <source>
        <dbReference type="ARBA" id="ARBA00023157"/>
    </source>
</evidence>
<feature type="domain" description="Laminin EGF-like" evidence="14">
    <location>
        <begin position="1118"/>
        <end position="1175"/>
    </location>
</feature>
<dbReference type="FunFam" id="2.10.25.10:FF:000069">
    <property type="entry name" value="Laminin subunit alpha 1"/>
    <property type="match status" value="1"/>
</dbReference>
<dbReference type="Pfam" id="PF24973">
    <property type="entry name" value="EGF_LMN_ATRN"/>
    <property type="match status" value="2"/>
</dbReference>
<evidence type="ECO:0000256" key="11">
    <source>
        <dbReference type="PROSITE-ProRule" id="PRU00122"/>
    </source>
</evidence>
<dbReference type="GO" id="GO:0009888">
    <property type="term" value="P:tissue development"/>
    <property type="evidence" value="ECO:0007669"/>
    <property type="project" value="TreeGrafter"/>
</dbReference>
<dbReference type="Proteomes" id="UP000318571">
    <property type="component" value="Chromosome 8"/>
</dbReference>
<feature type="disulfide bond" evidence="12">
    <location>
        <begin position="1440"/>
        <end position="1449"/>
    </location>
</feature>
<dbReference type="FunFam" id="2.10.25.10:FF:000188">
    <property type="entry name" value="Laminin subunit gamma 2"/>
    <property type="match status" value="1"/>
</dbReference>
<dbReference type="FunFam" id="2.10.25.10:FF:000094">
    <property type="entry name" value="Laminin subunit alpha-2"/>
    <property type="match status" value="1"/>
</dbReference>
<feature type="domain" description="Laminin G" evidence="13">
    <location>
        <begin position="2774"/>
        <end position="2940"/>
    </location>
</feature>
<evidence type="ECO:0008006" key="19">
    <source>
        <dbReference type="Google" id="ProtNLM"/>
    </source>
</evidence>
<dbReference type="Gene3D" id="2.60.120.260">
    <property type="entry name" value="Galactose-binding domain-like"/>
    <property type="match status" value="1"/>
</dbReference>
<feature type="disulfide bond" evidence="12">
    <location>
        <begin position="979"/>
        <end position="996"/>
    </location>
</feature>
<dbReference type="InterPro" id="IPR013320">
    <property type="entry name" value="ConA-like_dom_sf"/>
</dbReference>
<evidence type="ECO:0000259" key="13">
    <source>
        <dbReference type="PROSITE" id="PS50025"/>
    </source>
</evidence>
<dbReference type="GO" id="GO:0007411">
    <property type="term" value="P:axon guidance"/>
    <property type="evidence" value="ECO:0007669"/>
    <property type="project" value="TreeGrafter"/>
</dbReference>
<dbReference type="FunFam" id="2.10.25.10:FF:000106">
    <property type="entry name" value="Heparan sulfate proteoglycan 2"/>
    <property type="match status" value="1"/>
</dbReference>
<feature type="domain" description="Laminin G" evidence="13">
    <location>
        <begin position="2336"/>
        <end position="2529"/>
    </location>
</feature>
<dbReference type="InterPro" id="IPR050440">
    <property type="entry name" value="Laminin/Netrin_ECM"/>
</dbReference>
<evidence type="ECO:0000256" key="1">
    <source>
        <dbReference type="ARBA" id="ARBA00004302"/>
    </source>
</evidence>
<feature type="disulfide bond" evidence="12">
    <location>
        <begin position="880"/>
        <end position="892"/>
    </location>
</feature>
<feature type="disulfide bond" evidence="12">
    <location>
        <begin position="882"/>
        <end position="899"/>
    </location>
</feature>
<feature type="domain" description="Laminin EGF-like" evidence="14">
    <location>
        <begin position="1524"/>
        <end position="1571"/>
    </location>
</feature>
<feature type="domain" description="Laminin EGF-like" evidence="14">
    <location>
        <begin position="781"/>
        <end position="832"/>
    </location>
</feature>
<feature type="disulfide bond" evidence="12">
    <location>
        <begin position="366"/>
        <end position="378"/>
    </location>
</feature>
<feature type="disulfide bond" evidence="12">
    <location>
        <begin position="949"/>
        <end position="958"/>
    </location>
</feature>
<feature type="disulfide bond" evidence="12">
    <location>
        <begin position="854"/>
        <end position="863"/>
    </location>
</feature>
<evidence type="ECO:0000256" key="12">
    <source>
        <dbReference type="PROSITE-ProRule" id="PRU00460"/>
    </source>
</evidence>
<feature type="domain" description="Laminin EGF-like" evidence="14">
    <location>
        <begin position="664"/>
        <end position="713"/>
    </location>
</feature>
<feature type="domain" description="Laminin IV type A" evidence="15">
    <location>
        <begin position="1193"/>
        <end position="1378"/>
    </location>
</feature>
<dbReference type="Pfam" id="PF00054">
    <property type="entry name" value="Laminin_G_1"/>
    <property type="match status" value="1"/>
</dbReference>
<feature type="disulfide bond" evidence="12">
    <location>
        <begin position="1072"/>
        <end position="1084"/>
    </location>
</feature>
<feature type="domain" description="Laminin EGF-like" evidence="14">
    <location>
        <begin position="928"/>
        <end position="976"/>
    </location>
</feature>
<evidence type="ECO:0000256" key="2">
    <source>
        <dbReference type="ARBA" id="ARBA00022525"/>
    </source>
</evidence>
<dbReference type="PROSITE" id="PS51117">
    <property type="entry name" value="LAMININ_NTER"/>
    <property type="match status" value="1"/>
</dbReference>
<feature type="domain" description="Laminin IV type A" evidence="15">
    <location>
        <begin position="434"/>
        <end position="630"/>
    </location>
</feature>
<dbReference type="InterPro" id="IPR000742">
    <property type="entry name" value="EGF"/>
</dbReference>
<evidence type="ECO:0000259" key="16">
    <source>
        <dbReference type="PROSITE" id="PS51117"/>
    </source>
</evidence>
<keyword evidence="4" id="KW-0732">Signal</keyword>
<dbReference type="FunFam" id="2.10.25.10:FF:000242">
    <property type="entry name" value="Laminin subunit alpha 1"/>
    <property type="match status" value="1"/>
</dbReference>
<feature type="disulfide bond" evidence="12">
    <location>
        <begin position="1074"/>
        <end position="1091"/>
    </location>
</feature>
<feature type="disulfide bond" evidence="12">
    <location>
        <begin position="1526"/>
        <end position="1543"/>
    </location>
</feature>
<dbReference type="SMART" id="SM00136">
    <property type="entry name" value="LamNT"/>
    <property type="match status" value="1"/>
</dbReference>
<dbReference type="GO" id="GO:0005201">
    <property type="term" value="F:extracellular matrix structural constituent"/>
    <property type="evidence" value="ECO:0007669"/>
    <property type="project" value="TreeGrafter"/>
</dbReference>
<feature type="domain" description="Laminin N-terminal" evidence="16">
    <location>
        <begin position="1"/>
        <end position="184"/>
    </location>
</feature>
<dbReference type="Pfam" id="PF00052">
    <property type="entry name" value="Laminin_B"/>
    <property type="match status" value="2"/>
</dbReference>
<feature type="disulfide bond" evidence="12">
    <location>
        <begin position="805"/>
        <end position="814"/>
    </location>
</feature>
<evidence type="ECO:0000256" key="6">
    <source>
        <dbReference type="ARBA" id="ARBA00022869"/>
    </source>
</evidence>
<dbReference type="InterPro" id="IPR008211">
    <property type="entry name" value="Laminin_N"/>
</dbReference>
<feature type="disulfide bond" evidence="12">
    <location>
        <begin position="833"/>
        <end position="845"/>
    </location>
</feature>
<dbReference type="Pfam" id="PF00055">
    <property type="entry name" value="Laminin_N"/>
    <property type="match status" value="1"/>
</dbReference>
<sequence>MEQALDGEETWWQSPSLQYGSEYNFVTITVDLKKVFQVAYILIQSGPSPRPGNWILERSINGQQWAPWQFFALSDEECWHAFGVEPRKGKPKYEFDEEVICTSYFSGLEPKENGEVHISLVNGRPGASGPSQTLLDFTQARFIRVRLQRIRMTSRDQRTTFDFLDDMSLRRYFYSIRDITIGGQCPCNGHASECPVNQSTMDYQCKCEHNTCCALCDQCCPMYNQKRWRPGKFIMGNECEMCQCFGHADECFFDPQVEAERRSFDTDGKLEGGGVCMGCRDDTTGVNCHLCKEGFFRPAGVSRFDKKPCQKCTCDTFGTTGACYPDGSKRDEGHEPGHCICKPGYSGSSCTECAEGFHDYPKCAPCPCSLAGTLNGECDGDCLCKEHVQGVRCDQCQPGYYALHEANAKGCLKCFCYGISSECDAAELGVEKIQHAEGWVASDLRGTLRVEPFWSTMTSGITIADEEMHDADTYFWQAPKAYIGNKLISYGQIIRVSTSWHRGRGDTSGYFTKGPDLILQGAGMLIACGFADYPNTENTTLEVNLVEEEWYHIPEAIQNIPASDFRNEPSSFIGRRVFKDDFMKVLGGLQRLLVRAKFHTDQLEGTLHTAALEIGSQKSSNLRKTWAVESCTCPLGYEGLSCEKCSYGYTRVNNTLFAGECRKCNCNGHSASCDPFTLQCEECLHNTEGVNCEKCKVGFYGNPVNGSPTDCKPCKCPLEIESNNFSPSCVTATLDYDRYSIAPEEYICTDCPKGYAGSHCERCANGYFGNPLKVGEFCQPCDCSGNVNLFAPNWCDHRTGECLGCLGNTGGWKCNECLPGHWGDPFNGQCHACNCNEFGSKHSNCNLLTGQCECKDKYVGRTCSQCKDGFGNIKAGCRHCNCHPIGSESDGCDADSGQCRCHEGITGLTCDSCLANHYGFSRTGCQNCNCHPQGSKASQCDLRTGSCSCYDHVVNRECYQCRYGYWNINSGQGCEKCACDPMGSKDNDCHDITGACKCKQGVGGTRCAECQEGYWGISSSGCIKCEPCSKPGHICDPDTGRCICPPLTEGASCETCQLGTWDYDSYKGCKYCQCHTQGSISTQCEPLTGQCKCLQGFTGPKCDQCRPGFYNFPHCRPCNCDPAGTRNDQCAEDGSCRCDMNGTCKCKENVEGKKCASCRRGTYGLSNQNPEGCFQCFCFGRSNLCEQAPFQWTQLTFFQGRNLIVTRGQTQLNQTHGLLELPKQRGDIKIGVESLFTTPLYWRLPDLFNGDKILSYNGFLRFSTASNGPIPYSPGVLDEYPLVQIIGNSQVVLEHFPRKMSSSGSYEVRMHEDEWVVKETQRPATREMIMVALQDVQKILIRSSDAMESTKTQLKYATLDVAKNIQSESLRPAVGVEMCQCPPEYQSSSCQDPGRGFYRLYESHFITSETMIRLIGRAQKCNCNGRADQCHPHTGHCIACQQNTAGPHCNTCAMGHYGDPESGIPCLPCRCPTAYKNFAQTCSLNPVKQFNCVCREGYTGPQCDRCEEGYYGQPMARSGQCQPCSCHPLGSRSDQCDDLTGQCQCMPGVTGRDCSQCSARHILTKSKTCHDCNDMCTGTLLNEVLNMANYFNHSNALNIDPTPDLTLKRFDQRTQILQKEIKSFADRASHVRNLESMGDFLKPQADLSSLEAIKLQKLLSVQTKRVKQSSLDMSVFKDQVTQVQIDVEDIIRHLRNYAIGESADIKLRPALEEARNMLRSIQRRDPSPYDIMVRTELSRARQTLSQIKGILYERDLALKLKERILLGEAKINDLLKFMDIALVNLKKSFTFNYRQNSTLNQVMGQVDQIQYSKQSSENHLKRGIKLSRESKVILQGLLSHLDQMKTMFQRIDYSGPGWNSHLNRVKDDLRQLGSQFVYPCRENADKLMVFSNELKDMFENTVDVSMGPTLKAARAYQTIMMAMEKARDASYRAMNAAIKADDQTAILKRDRVGQSAEASRVRSEDLSQEAEGLRQNSVDMGYRLQWILKQWQEYTALIEDYGKTLELMRRDLGRVTYVSDKAQEAVHMADNALGDVERVGEGVTRLHFHITKDLFRRAQELSSFSVAQLNQIPSQLNNAGEDFQRVEKQATYLHHRTRDVEELSATVNKRLAELKRKVVMAQHAASGVKISIANDWEEATGCVRSFRVNMSTSTTTEISLFFAVDTPDRDGLLVYLPSTQHEDFMAIEMVDRRIRFLWNNGAGTQVISHNVTIETSNDLVRDEHAWYKITAQRVGNIGRLNVKKVTPIFDVPGYHRWIVGESPPNAQILDLQPTDLLYVGGVPDAMRSQKLRSEAKFNGVLYEMYVNNEKVGLWNFVTTRGCLETHMGISDKDDGSGCYTFNGQGYATQKDIGNYDPKYLSLAFEFKTFDAHATLMLIHNPVNNQYMALTIKHGKVQLQLAYGSGSTLTFETTKTYNSGDWVKVEGARAIRNDAETGVLRVTFNGITEDQMSTIALPDPEMTFDMTDSVVYFGGVPPTYDPTYIDLPTRNLLGSLRAISLSNPESNGILNPFNFERFTYSPFHGVESNCERKVIKVASFEGDGHLEVPSHDLKKHSTMSLTFATREPIGLLLLSTFQGQDAGPSGDFYSIAMVDGKLAFKFGSTSRPRDPLSFTSNLAYNDGQFHAIVIHRMDQTLRILVDDQEISPKDGLSLHRSIGTITGPQQGGLYLAGVPSLLDFAIEQASMAPTIQGFRGTLKDVLLLDRDSVRVVALNEPTSFSKADIGRYMTWFENNIRMTNFWHVRPRPNVANQNSSSQALHCQKDEREPLSKLFAAQFSRSVGSSITARLRREEIQKEFDLSLWIRTFDQDGLIMASITKKSALYVFLQDGEMKVKYVQESGQEYQMEVKDIFDHGIWKEIRLSKKDNALSLTVDSRTSVTIEVPKRLHLAKTVAFGGSSSQEGLVADIPYFNGCMKDIKILSRRLYLHTETNKAHNIFPCSKRVERGFHLSESFMSFPLKREILEVDLKFSFKHIKAGMLGILQKRDHNITLEITHDKVIATLHGLQQPVVLQENVPPPSDCGTDPWNTLTITTTNKAFGIQLNDKVGKATPINTFWSPGGEIFFGGAPFIDTEQYFSGCVKQVSINDNVIDGNKFLLTENVLRDSCPV</sequence>
<feature type="domain" description="Laminin EGF-like" evidence="14">
    <location>
        <begin position="1421"/>
        <end position="1468"/>
    </location>
</feature>
<dbReference type="Gene3D" id="2.60.120.200">
    <property type="match status" value="5"/>
</dbReference>
<dbReference type="FunFam" id="2.10.25.10:FF:000033">
    <property type="entry name" value="Laminin subunit alpha 2"/>
    <property type="match status" value="1"/>
</dbReference>
<dbReference type="FunFam" id="2.10.25.10:FF:000130">
    <property type="entry name" value="Laminin subunit beta 1"/>
    <property type="match status" value="1"/>
</dbReference>
<dbReference type="CDD" id="cd00055">
    <property type="entry name" value="EGF_Lam"/>
    <property type="match status" value="16"/>
</dbReference>
<reference evidence="17 18" key="1">
    <citation type="journal article" date="2018" name="Nat. Ecol. Evol.">
        <title>Genomic signatures of mitonuclear coevolution across populations of Tigriopus californicus.</title>
        <authorList>
            <person name="Barreto F.S."/>
            <person name="Watson E.T."/>
            <person name="Lima T.G."/>
            <person name="Willett C.S."/>
            <person name="Edmands S."/>
            <person name="Li W."/>
            <person name="Burton R.S."/>
        </authorList>
    </citation>
    <scope>NUCLEOTIDE SEQUENCE [LARGE SCALE GENOMIC DNA]</scope>
    <source>
        <strain evidence="17 18">San Diego</strain>
    </source>
</reference>
<feature type="disulfide bond" evidence="12">
    <location>
        <begin position="1118"/>
        <end position="1130"/>
    </location>
</feature>
<keyword evidence="18" id="KW-1185">Reference proteome</keyword>
<dbReference type="SMART" id="SM00181">
    <property type="entry name" value="EGF"/>
    <property type="match status" value="13"/>
</dbReference>
<dbReference type="PROSITE" id="PS00022">
    <property type="entry name" value="EGF_1"/>
    <property type="match status" value="1"/>
</dbReference>
<feature type="disulfide bond" evidence="12">
    <location>
        <begin position="1452"/>
        <end position="1466"/>
    </location>
</feature>
<feature type="disulfide bond" evidence="12">
    <location>
        <begin position="928"/>
        <end position="940"/>
    </location>
</feature>
<feature type="domain" description="Laminin G" evidence="13">
    <location>
        <begin position="2534"/>
        <end position="2761"/>
    </location>
</feature>
<feature type="disulfide bond" evidence="12">
    <location>
        <begin position="1093"/>
        <end position="1102"/>
    </location>
</feature>
<evidence type="ECO:0000313" key="17">
    <source>
        <dbReference type="EMBL" id="TRY61951.1"/>
    </source>
</evidence>
<dbReference type="InterPro" id="IPR056863">
    <property type="entry name" value="LMN_ATRN_NET-like_EGF"/>
</dbReference>
<feature type="domain" description="Laminin G" evidence="13">
    <location>
        <begin position="2944"/>
        <end position="3107"/>
    </location>
</feature>
<dbReference type="EMBL" id="VCGU01000459">
    <property type="protein sequence ID" value="TRY61951.1"/>
    <property type="molecule type" value="Genomic_DNA"/>
</dbReference>
<dbReference type="SMART" id="SM00180">
    <property type="entry name" value="EGF_Lam"/>
    <property type="match status" value="17"/>
</dbReference>
<dbReference type="FunFam" id="2.10.25.10:FF:000105">
    <property type="entry name" value="laminin subunit gamma-1"/>
    <property type="match status" value="1"/>
</dbReference>
<feature type="disulfide bond" evidence="11">
    <location>
        <begin position="3080"/>
        <end position="3107"/>
    </location>
</feature>
<feature type="domain" description="Laminin EGF-like" evidence="14">
    <location>
        <begin position="1072"/>
        <end position="1117"/>
    </location>
</feature>
<feature type="disulfide bond" evidence="12">
    <location>
        <begin position="384"/>
        <end position="393"/>
    </location>
</feature>
<evidence type="ECO:0000256" key="3">
    <source>
        <dbReference type="ARBA" id="ARBA00022530"/>
    </source>
</evidence>
<name>A0A553N933_TIGCA</name>
<keyword evidence="9 12" id="KW-0424">Laminin EGF-like domain</keyword>
<dbReference type="GO" id="GO:0009887">
    <property type="term" value="P:animal organ morphogenesis"/>
    <property type="evidence" value="ECO:0007669"/>
    <property type="project" value="TreeGrafter"/>
</dbReference>
<comment type="subcellular location">
    <subcellularLocation>
        <location evidence="1">Secreted</location>
        <location evidence="1">Extracellular space</location>
        <location evidence="1">Extracellular matrix</location>
        <location evidence="1">Basement membrane</location>
    </subcellularLocation>
</comment>
<evidence type="ECO:0000256" key="10">
    <source>
        <dbReference type="ARBA" id="ARBA00065619"/>
    </source>
</evidence>
<gene>
    <name evidence="17" type="ORF">TCAL_01772</name>
</gene>
<dbReference type="Pfam" id="PF00053">
    <property type="entry name" value="EGF_laminin"/>
    <property type="match status" value="14"/>
</dbReference>
<feature type="disulfide bond" evidence="12">
    <location>
        <begin position="1524"/>
        <end position="1536"/>
    </location>
</feature>
<evidence type="ECO:0000313" key="18">
    <source>
        <dbReference type="Proteomes" id="UP000318571"/>
    </source>
</evidence>
<dbReference type="PROSITE" id="PS51115">
    <property type="entry name" value="LAMININ_IVA"/>
    <property type="match status" value="2"/>
</dbReference>
<dbReference type="OMA" id="SHSRINF"/>
<dbReference type="InterPro" id="IPR001791">
    <property type="entry name" value="Laminin_G"/>
</dbReference>
<dbReference type="PANTHER" id="PTHR10574:SF436">
    <property type="entry name" value="LAMININ SUBUNIT ALPHA-2"/>
    <property type="match status" value="1"/>
</dbReference>
<dbReference type="SUPFAM" id="SSF57196">
    <property type="entry name" value="EGF/Laminin"/>
    <property type="match status" value="13"/>
</dbReference>
<feature type="disulfide bond" evidence="12">
    <location>
        <begin position="1146"/>
        <end position="1155"/>
    </location>
</feature>
<dbReference type="Gene3D" id="2.170.300.10">
    <property type="entry name" value="Tie2 ligand-binding domain superfamily"/>
    <property type="match status" value="1"/>
</dbReference>
<evidence type="ECO:0000259" key="15">
    <source>
        <dbReference type="PROSITE" id="PS51115"/>
    </source>
</evidence>
<keyword evidence="2" id="KW-0964">Secreted</keyword>
<feature type="disulfide bond" evidence="12">
    <location>
        <begin position="683"/>
        <end position="692"/>
    </location>
</feature>
<dbReference type="PROSITE" id="PS01248">
    <property type="entry name" value="EGF_LAM_1"/>
    <property type="match status" value="5"/>
</dbReference>
<dbReference type="CDD" id="cd00110">
    <property type="entry name" value="LamG"/>
    <property type="match status" value="4"/>
</dbReference>
<evidence type="ECO:0000256" key="8">
    <source>
        <dbReference type="ARBA" id="ARBA00023180"/>
    </source>
</evidence>
<feature type="domain" description="Laminin EGF-like" evidence="14">
    <location>
        <begin position="880"/>
        <end position="927"/>
    </location>
</feature>
<feature type="disulfide bond" evidence="12">
    <location>
        <begin position="835"/>
        <end position="852"/>
    </location>
</feature>
<comment type="subunit">
    <text evidence="10">Laminin is a complex glycoprotein, consisting of three different polypeptide chains (alpha, beta, gamma), which are bound to each other by disulfide bonds into a cross-shaped molecule comprising one long and three short arms with globules at each end.</text>
</comment>
<dbReference type="FunFam" id="2.10.25.10:FF:000082">
    <property type="entry name" value="Laminin subunit alpha 1"/>
    <property type="match status" value="1"/>
</dbReference>
<keyword evidence="5" id="KW-0677">Repeat</keyword>
<feature type="disulfide bond" evidence="12">
    <location>
        <begin position="930"/>
        <end position="947"/>
    </location>
</feature>